<accession>A0A918S9L6</accession>
<dbReference type="Proteomes" id="UP000646579">
    <property type="component" value="Unassembled WGS sequence"/>
</dbReference>
<comment type="caution">
    <text evidence="2">The sequence shown here is derived from an EMBL/GenBank/DDBJ whole genome shotgun (WGS) entry which is preliminary data.</text>
</comment>
<dbReference type="SUPFAM" id="SSF141868">
    <property type="entry name" value="EAL domain-like"/>
    <property type="match status" value="1"/>
</dbReference>
<sequence>MSIFPDDGVTSERLISNADLAMYRAKGANDVTPSFFEQSMDDAARERRVLAHEMRRALETGQFYLNFQQQHAVRNNAIVGYEALLRWRHPQKGLVPPDVFIPIAEESGLILDLGAWVLQQACAEAVTWQVHQKIAVNISPLQLTNPTLVDNVREALQKSGLDPSQLELEVTETAIISDRERVLPVLQQLHGLGVTIAIDDFGTGYSSLATLNSFSFDRIKVDRSFVTNLAENSRSHSMLRTILALGKSLQVSVLVEGVETVDQLTILAQEGCAEVQGFIYGQPAPLADLLHSVGLPHEEASAKTSS</sequence>
<dbReference type="Gene3D" id="3.20.20.450">
    <property type="entry name" value="EAL domain"/>
    <property type="match status" value="1"/>
</dbReference>
<dbReference type="AlphaFoldDB" id="A0A918S9L6"/>
<dbReference type="PROSITE" id="PS50883">
    <property type="entry name" value="EAL"/>
    <property type="match status" value="1"/>
</dbReference>
<keyword evidence="3" id="KW-1185">Reference proteome</keyword>
<feature type="domain" description="EAL" evidence="1">
    <location>
        <begin position="47"/>
        <end position="297"/>
    </location>
</feature>
<proteinExistence type="predicted"/>
<reference evidence="2" key="1">
    <citation type="journal article" date="2014" name="Int. J. Syst. Evol. Microbiol.">
        <title>Complete genome sequence of Corynebacterium casei LMG S-19264T (=DSM 44701T), isolated from a smear-ripened cheese.</title>
        <authorList>
            <consortium name="US DOE Joint Genome Institute (JGI-PGF)"/>
            <person name="Walter F."/>
            <person name="Albersmeier A."/>
            <person name="Kalinowski J."/>
            <person name="Ruckert C."/>
        </authorList>
    </citation>
    <scope>NUCLEOTIDE SEQUENCE</scope>
    <source>
        <strain evidence="2">KCTC 32437</strain>
    </source>
</reference>
<dbReference type="InterPro" id="IPR035919">
    <property type="entry name" value="EAL_sf"/>
</dbReference>
<dbReference type="PANTHER" id="PTHR33121:SF70">
    <property type="entry name" value="SIGNALING PROTEIN YKOW"/>
    <property type="match status" value="1"/>
</dbReference>
<name>A0A918S9L6_9HYPH</name>
<gene>
    <name evidence="2" type="ORF">GCM10007989_24630</name>
</gene>
<reference evidence="2" key="2">
    <citation type="submission" date="2020-09" db="EMBL/GenBank/DDBJ databases">
        <authorList>
            <person name="Sun Q."/>
            <person name="Kim S."/>
        </authorList>
    </citation>
    <scope>NUCLEOTIDE SEQUENCE</scope>
    <source>
        <strain evidence="2">KCTC 32437</strain>
    </source>
</reference>
<dbReference type="RefSeq" id="WP_210310483.1">
    <property type="nucleotide sequence ID" value="NZ_BMZE01000002.1"/>
</dbReference>
<dbReference type="GO" id="GO:0071111">
    <property type="term" value="F:cyclic-guanylate-specific phosphodiesterase activity"/>
    <property type="evidence" value="ECO:0007669"/>
    <property type="project" value="InterPro"/>
</dbReference>
<dbReference type="SMART" id="SM00052">
    <property type="entry name" value="EAL"/>
    <property type="match status" value="1"/>
</dbReference>
<dbReference type="InterPro" id="IPR001633">
    <property type="entry name" value="EAL_dom"/>
</dbReference>
<evidence type="ECO:0000313" key="2">
    <source>
        <dbReference type="EMBL" id="GHA27810.1"/>
    </source>
</evidence>
<dbReference type="PANTHER" id="PTHR33121">
    <property type="entry name" value="CYCLIC DI-GMP PHOSPHODIESTERASE PDEF"/>
    <property type="match status" value="1"/>
</dbReference>
<dbReference type="Pfam" id="PF00563">
    <property type="entry name" value="EAL"/>
    <property type="match status" value="1"/>
</dbReference>
<protein>
    <recommendedName>
        <fullName evidence="1">EAL domain-containing protein</fullName>
    </recommendedName>
</protein>
<evidence type="ECO:0000313" key="3">
    <source>
        <dbReference type="Proteomes" id="UP000646579"/>
    </source>
</evidence>
<dbReference type="EMBL" id="BMZE01000002">
    <property type="protein sequence ID" value="GHA27810.1"/>
    <property type="molecule type" value="Genomic_DNA"/>
</dbReference>
<dbReference type="CDD" id="cd01948">
    <property type="entry name" value="EAL"/>
    <property type="match status" value="1"/>
</dbReference>
<organism evidence="2 3">
    <name type="scientific">Devosia pacifica</name>
    <dbReference type="NCBI Taxonomy" id="1335967"/>
    <lineage>
        <taxon>Bacteria</taxon>
        <taxon>Pseudomonadati</taxon>
        <taxon>Pseudomonadota</taxon>
        <taxon>Alphaproteobacteria</taxon>
        <taxon>Hyphomicrobiales</taxon>
        <taxon>Devosiaceae</taxon>
        <taxon>Devosia</taxon>
    </lineage>
</organism>
<dbReference type="InterPro" id="IPR050706">
    <property type="entry name" value="Cyclic-di-GMP_PDE-like"/>
</dbReference>
<evidence type="ECO:0000259" key="1">
    <source>
        <dbReference type="PROSITE" id="PS50883"/>
    </source>
</evidence>